<name>A0A6J5UXG5_PRUAR</name>
<proteinExistence type="predicted"/>
<dbReference type="OrthoDB" id="1166629at2759"/>
<evidence type="ECO:0000259" key="3">
    <source>
        <dbReference type="PROSITE" id="PS50158"/>
    </source>
</evidence>
<dbReference type="PANTHER" id="PTHR47481:SF31">
    <property type="entry name" value="OS01G0873500 PROTEIN"/>
    <property type="match status" value="1"/>
</dbReference>
<evidence type="ECO:0000313" key="6">
    <source>
        <dbReference type="Proteomes" id="UP000507222"/>
    </source>
</evidence>
<evidence type="ECO:0000313" key="7">
    <source>
        <dbReference type="Proteomes" id="UP000507245"/>
    </source>
</evidence>
<dbReference type="AlphaFoldDB" id="A0A6J5UXG5"/>
<gene>
    <name evidence="4" type="ORF">CURHAP_LOCUS29649</name>
    <name evidence="5" type="ORF">ORAREDHAP_LOCUS29284</name>
</gene>
<accession>A0A6J5UXG5</accession>
<dbReference type="SUPFAM" id="SSF57756">
    <property type="entry name" value="Retrovirus zinc finger-like domains"/>
    <property type="match status" value="1"/>
</dbReference>
<evidence type="ECO:0000256" key="2">
    <source>
        <dbReference type="SAM" id="MobiDB-lite"/>
    </source>
</evidence>
<dbReference type="Proteomes" id="UP000507222">
    <property type="component" value="Unassembled WGS sequence"/>
</dbReference>
<feature type="domain" description="CCHC-type" evidence="3">
    <location>
        <begin position="107"/>
        <end position="122"/>
    </location>
</feature>
<dbReference type="InterPro" id="IPR036875">
    <property type="entry name" value="Znf_CCHC_sf"/>
</dbReference>
<keyword evidence="7" id="KW-1185">Reference proteome</keyword>
<dbReference type="Pfam" id="PF00098">
    <property type="entry name" value="zf-CCHC"/>
    <property type="match status" value="1"/>
</dbReference>
<dbReference type="EMBL" id="CAEKDK010000004">
    <property type="protein sequence ID" value="CAB4278528.1"/>
    <property type="molecule type" value="Genomic_DNA"/>
</dbReference>
<sequence>MIVTAILNFPPLPSFSDLRTRLLAFKGQQALAAQLAPVASLAAFVAARAHHGPRHSRPRDQPPRSFGGPSPIRHISGPSQPSHRASRPSSFSLGLLGPPPSRQSIQCWNCNQFGHVQAKCPSTRPFAGMHVASSSDPNWYLDSDGTNHMTHDAQQLHSRTPCAPSDQVVVGNGDTLPITHSGIHSSID</sequence>
<organism evidence="4 6">
    <name type="scientific">Prunus armeniaca</name>
    <name type="common">Apricot</name>
    <name type="synonym">Armeniaca vulgaris</name>
    <dbReference type="NCBI Taxonomy" id="36596"/>
    <lineage>
        <taxon>Eukaryota</taxon>
        <taxon>Viridiplantae</taxon>
        <taxon>Streptophyta</taxon>
        <taxon>Embryophyta</taxon>
        <taxon>Tracheophyta</taxon>
        <taxon>Spermatophyta</taxon>
        <taxon>Magnoliopsida</taxon>
        <taxon>eudicotyledons</taxon>
        <taxon>Gunneridae</taxon>
        <taxon>Pentapetalae</taxon>
        <taxon>rosids</taxon>
        <taxon>fabids</taxon>
        <taxon>Rosales</taxon>
        <taxon>Rosaceae</taxon>
        <taxon>Amygdaloideae</taxon>
        <taxon>Amygdaleae</taxon>
        <taxon>Prunus</taxon>
    </lineage>
</organism>
<feature type="region of interest" description="Disordered" evidence="2">
    <location>
        <begin position="49"/>
        <end position="96"/>
    </location>
</feature>
<reference evidence="4 6" key="2">
    <citation type="submission" date="2020-05" db="EMBL/GenBank/DDBJ databases">
        <authorList>
            <person name="Campoy J."/>
            <person name="Schneeberger K."/>
            <person name="Spophaly S."/>
        </authorList>
    </citation>
    <scope>NUCLEOTIDE SEQUENCE [LARGE SCALE GENOMIC DNA]</scope>
    <source>
        <strain evidence="4">PruArmRojPasFocal</strain>
    </source>
</reference>
<reference evidence="7" key="1">
    <citation type="journal article" date="2020" name="Genome Biol.">
        <title>Gamete binning: chromosome-level and haplotype-resolved genome assembly enabled by high-throughput single-cell sequencing of gamete genomes.</title>
        <authorList>
            <person name="Campoy J.A."/>
            <person name="Sun H."/>
            <person name="Goel M."/>
            <person name="Jiao W.-B."/>
            <person name="Folz-Donahue K."/>
            <person name="Wang N."/>
            <person name="Rubio M."/>
            <person name="Liu C."/>
            <person name="Kukat C."/>
            <person name="Ruiz D."/>
            <person name="Huettel B."/>
            <person name="Schneeberger K."/>
        </authorList>
    </citation>
    <scope>NUCLEOTIDE SEQUENCE [LARGE SCALE GENOMIC DNA]</scope>
    <source>
        <strain evidence="7">cv. Rojo Pasion</strain>
    </source>
</reference>
<keyword evidence="1" id="KW-0863">Zinc-finger</keyword>
<dbReference type="Gene3D" id="4.10.60.10">
    <property type="entry name" value="Zinc finger, CCHC-type"/>
    <property type="match status" value="1"/>
</dbReference>
<evidence type="ECO:0000256" key="1">
    <source>
        <dbReference type="PROSITE-ProRule" id="PRU00047"/>
    </source>
</evidence>
<dbReference type="Proteomes" id="UP000507245">
    <property type="component" value="Unassembled WGS sequence"/>
</dbReference>
<evidence type="ECO:0000313" key="5">
    <source>
        <dbReference type="EMBL" id="CAB4308934.1"/>
    </source>
</evidence>
<dbReference type="PANTHER" id="PTHR47481">
    <property type="match status" value="1"/>
</dbReference>
<protein>
    <recommendedName>
        <fullName evidence="3">CCHC-type domain-containing protein</fullName>
    </recommendedName>
</protein>
<feature type="compositionally biased region" description="Polar residues" evidence="2">
    <location>
        <begin position="77"/>
        <end position="92"/>
    </location>
</feature>
<dbReference type="GO" id="GO:0008270">
    <property type="term" value="F:zinc ion binding"/>
    <property type="evidence" value="ECO:0007669"/>
    <property type="project" value="UniProtKB-KW"/>
</dbReference>
<keyword evidence="1" id="KW-0479">Metal-binding</keyword>
<evidence type="ECO:0000313" key="4">
    <source>
        <dbReference type="EMBL" id="CAB4278528.1"/>
    </source>
</evidence>
<dbReference type="SMART" id="SM00343">
    <property type="entry name" value="ZnF_C2HC"/>
    <property type="match status" value="1"/>
</dbReference>
<dbReference type="EMBL" id="CAEKKB010000004">
    <property type="protein sequence ID" value="CAB4308934.1"/>
    <property type="molecule type" value="Genomic_DNA"/>
</dbReference>
<keyword evidence="1" id="KW-0862">Zinc</keyword>
<dbReference type="PROSITE" id="PS50158">
    <property type="entry name" value="ZF_CCHC"/>
    <property type="match status" value="1"/>
</dbReference>
<dbReference type="GO" id="GO:0003676">
    <property type="term" value="F:nucleic acid binding"/>
    <property type="evidence" value="ECO:0007669"/>
    <property type="project" value="InterPro"/>
</dbReference>
<dbReference type="InterPro" id="IPR001878">
    <property type="entry name" value="Znf_CCHC"/>
</dbReference>